<protein>
    <submittedName>
        <fullName evidence="3">Uncharacterized protein</fullName>
    </submittedName>
</protein>
<evidence type="ECO:0000313" key="2">
    <source>
        <dbReference type="EMBL" id="KRY02420.1"/>
    </source>
</evidence>
<gene>
    <name evidence="2" type="ORF">T03_12799</name>
    <name evidence="3" type="ORF">T03_14092</name>
    <name evidence="4" type="ORF">T03_15777</name>
    <name evidence="1" type="ORF">T03_4180</name>
</gene>
<sequence>LSSGKLSKIQQEIESVSNDFYYSNAPTRIL</sequence>
<evidence type="ECO:0000313" key="1">
    <source>
        <dbReference type="EMBL" id="KRY02416.1"/>
    </source>
</evidence>
<reference evidence="3 5" key="1">
    <citation type="submission" date="2015-01" db="EMBL/GenBank/DDBJ databases">
        <title>Evolution of Trichinella species and genotypes.</title>
        <authorList>
            <person name="Korhonen P.K."/>
            <person name="Edoardo P."/>
            <person name="Giuseppe L.R."/>
            <person name="Gasser R.B."/>
        </authorList>
    </citation>
    <scope>NUCLEOTIDE SEQUENCE [LARGE SCALE GENOMIC DNA]</scope>
    <source>
        <strain evidence="3">ISS120</strain>
    </source>
</reference>
<evidence type="ECO:0000313" key="3">
    <source>
        <dbReference type="EMBL" id="KRY02485.1"/>
    </source>
</evidence>
<dbReference type="EMBL" id="JYDI01007484">
    <property type="protein sequence ID" value="KRY02487.1"/>
    <property type="molecule type" value="Genomic_DNA"/>
</dbReference>
<dbReference type="EMBL" id="JYDI01007489">
    <property type="protein sequence ID" value="KRY02485.1"/>
    <property type="molecule type" value="Genomic_DNA"/>
</dbReference>
<proteinExistence type="predicted"/>
<name>A0A0V0YQ69_TRIBR</name>
<evidence type="ECO:0000313" key="5">
    <source>
        <dbReference type="Proteomes" id="UP000054653"/>
    </source>
</evidence>
<dbReference type="AlphaFoldDB" id="A0A0V0YQ69"/>
<dbReference type="EMBL" id="JYDI01007565">
    <property type="protein sequence ID" value="KRY02420.1"/>
    <property type="molecule type" value="Genomic_DNA"/>
</dbReference>
<dbReference type="Proteomes" id="UP000054653">
    <property type="component" value="Unassembled WGS sequence"/>
</dbReference>
<accession>A0A0V0YQ69</accession>
<keyword evidence="5" id="KW-1185">Reference proteome</keyword>
<feature type="non-terminal residue" evidence="3">
    <location>
        <position position="30"/>
    </location>
</feature>
<feature type="non-terminal residue" evidence="3">
    <location>
        <position position="1"/>
    </location>
</feature>
<organism evidence="3 5">
    <name type="scientific">Trichinella britovi</name>
    <name type="common">Parasitic roundworm</name>
    <dbReference type="NCBI Taxonomy" id="45882"/>
    <lineage>
        <taxon>Eukaryota</taxon>
        <taxon>Metazoa</taxon>
        <taxon>Ecdysozoa</taxon>
        <taxon>Nematoda</taxon>
        <taxon>Enoplea</taxon>
        <taxon>Dorylaimia</taxon>
        <taxon>Trichinellida</taxon>
        <taxon>Trichinellidae</taxon>
        <taxon>Trichinella</taxon>
    </lineage>
</organism>
<evidence type="ECO:0000313" key="4">
    <source>
        <dbReference type="EMBL" id="KRY02487.1"/>
    </source>
</evidence>
<dbReference type="EMBL" id="JYDI01007568">
    <property type="protein sequence ID" value="KRY02416.1"/>
    <property type="molecule type" value="Genomic_DNA"/>
</dbReference>
<comment type="caution">
    <text evidence="3">The sequence shown here is derived from an EMBL/GenBank/DDBJ whole genome shotgun (WGS) entry which is preliminary data.</text>
</comment>